<dbReference type="Pfam" id="PF22461">
    <property type="entry name" value="SLBB_2"/>
    <property type="match status" value="1"/>
</dbReference>
<dbReference type="EMBL" id="LJUO01000097">
    <property type="protein sequence ID" value="KPK70296.1"/>
    <property type="molecule type" value="Genomic_DNA"/>
</dbReference>
<accession>A0A0S8GB17</accession>
<evidence type="ECO:0000256" key="1">
    <source>
        <dbReference type="SAM" id="Phobius"/>
    </source>
</evidence>
<gene>
    <name evidence="5" type="ORF">AMJ87_09120</name>
</gene>
<feature type="signal peptide" evidence="2">
    <location>
        <begin position="1"/>
        <end position="22"/>
    </location>
</feature>
<dbReference type="InterPro" id="IPR019554">
    <property type="entry name" value="Soluble_ligand-bd"/>
</dbReference>
<reference evidence="5 6" key="1">
    <citation type="journal article" date="2015" name="Microbiome">
        <title>Genomic resolution of linkages in carbon, nitrogen, and sulfur cycling among widespread estuary sediment bacteria.</title>
        <authorList>
            <person name="Baker B.J."/>
            <person name="Lazar C.S."/>
            <person name="Teske A.P."/>
            <person name="Dick G.J."/>
        </authorList>
    </citation>
    <scope>NUCLEOTIDE SEQUENCE [LARGE SCALE GENOMIC DNA]</scope>
    <source>
        <strain evidence="5">SM23_60</strain>
    </source>
</reference>
<feature type="domain" description="Soluble ligand binding" evidence="3">
    <location>
        <begin position="142"/>
        <end position="192"/>
    </location>
</feature>
<dbReference type="PANTHER" id="PTHR33619">
    <property type="entry name" value="POLYSACCHARIDE EXPORT PROTEIN GFCE-RELATED"/>
    <property type="match status" value="1"/>
</dbReference>
<feature type="chain" id="PRO_5006646821" description="Soluble ligand binding domain-containing protein" evidence="2">
    <location>
        <begin position="23"/>
        <end position="427"/>
    </location>
</feature>
<feature type="domain" description="Soluble ligand binding" evidence="3">
    <location>
        <begin position="333"/>
        <end position="380"/>
    </location>
</feature>
<dbReference type="PANTHER" id="PTHR33619:SF3">
    <property type="entry name" value="POLYSACCHARIDE EXPORT PROTEIN GFCE-RELATED"/>
    <property type="match status" value="1"/>
</dbReference>
<evidence type="ECO:0000313" key="5">
    <source>
        <dbReference type="EMBL" id="KPK70296.1"/>
    </source>
</evidence>
<protein>
    <recommendedName>
        <fullName evidence="7">Soluble ligand binding domain-containing protein</fullName>
    </recommendedName>
</protein>
<dbReference type="InterPro" id="IPR054765">
    <property type="entry name" value="SLBB_dom"/>
</dbReference>
<keyword evidence="2" id="KW-0732">Signal</keyword>
<comment type="caution">
    <text evidence="5">The sequence shown here is derived from an EMBL/GenBank/DDBJ whole genome shotgun (WGS) entry which is preliminary data.</text>
</comment>
<keyword evidence="1" id="KW-0812">Transmembrane</keyword>
<keyword evidence="1" id="KW-1133">Transmembrane helix</keyword>
<feature type="domain" description="SLBB" evidence="4">
    <location>
        <begin position="270"/>
        <end position="326"/>
    </location>
</feature>
<feature type="transmembrane region" description="Helical" evidence="1">
    <location>
        <begin position="408"/>
        <end position="426"/>
    </location>
</feature>
<dbReference type="AlphaFoldDB" id="A0A0S8GB17"/>
<dbReference type="Pfam" id="PF10531">
    <property type="entry name" value="SLBB"/>
    <property type="match status" value="2"/>
</dbReference>
<evidence type="ECO:0008006" key="7">
    <source>
        <dbReference type="Google" id="ProtNLM"/>
    </source>
</evidence>
<dbReference type="GO" id="GO:0015159">
    <property type="term" value="F:polysaccharide transmembrane transporter activity"/>
    <property type="evidence" value="ECO:0007669"/>
    <property type="project" value="InterPro"/>
</dbReference>
<dbReference type="Gene3D" id="3.10.560.10">
    <property type="entry name" value="Outer membrane lipoprotein wza domain like"/>
    <property type="match status" value="3"/>
</dbReference>
<evidence type="ECO:0000313" key="6">
    <source>
        <dbReference type="Proteomes" id="UP000051096"/>
    </source>
</evidence>
<keyword evidence="1" id="KW-0472">Membrane</keyword>
<evidence type="ECO:0000256" key="2">
    <source>
        <dbReference type="SAM" id="SignalP"/>
    </source>
</evidence>
<proteinExistence type="predicted"/>
<dbReference type="InterPro" id="IPR049712">
    <property type="entry name" value="Poly_export"/>
</dbReference>
<name>A0A0S8GB17_UNCW3</name>
<sequence length="427" mass="47097">MKKPPLLLILFATLTTTHYSIAQQTAQNVRAELMTSGLEQPIVAEEYILMPGDSLLVTVAGATNYSYLTGITYEGKVTINIPVTSVPSPQGVYVPQYDVIEAVPLYGLTLIQAKDSLRHVFRKYFRGISVDLTLIGMRSFTVFIVGEVKYPGKVLAWPVDRVSVIIDRAGGITTAGSWSRIEVRRNEDTTMLVDIEAFQRTGSKEVNPFVHDGDIIYVPRMKKSVIVSGAVYGKHDFELMPTTKTEKELKETGGRERLTEGIYELIDGETVADIVTKAGGITPWTDLEKVYIERNGATIYVNLADVLADENSPHNILMEDGDILYVPSMAVSVYVQGQVVEPGAFIFQPHFHASDYIGLAGGPLTGADMGRAHIVRGKNSIPVHDDPVIEPGDKIVVPRVVFKFWQDYVEITAVFASLLISYLTLIK</sequence>
<organism evidence="5 6">
    <name type="scientific">candidate division WOR_3 bacterium SM23_60</name>
    <dbReference type="NCBI Taxonomy" id="1703780"/>
    <lineage>
        <taxon>Bacteria</taxon>
        <taxon>Bacteria division WOR-3</taxon>
    </lineage>
</organism>
<evidence type="ECO:0000259" key="4">
    <source>
        <dbReference type="Pfam" id="PF22461"/>
    </source>
</evidence>
<evidence type="ECO:0000259" key="3">
    <source>
        <dbReference type="Pfam" id="PF10531"/>
    </source>
</evidence>
<dbReference type="Proteomes" id="UP000051096">
    <property type="component" value="Unassembled WGS sequence"/>
</dbReference>